<gene>
    <name evidence="1" type="ORF">UFOVP513_39</name>
</gene>
<sequence length="122" mass="13729">MTKHTVAQVEDMIATEDDAEVSAMLRAYADLLAKKQDNGTTHWAGCSESGAKHYKCALLEISRLRDTVTDLRNKLEKKAWFSAYEKKPWVGLTDIEAADCWSTSAVTTWENFEAKLKDKNGE</sequence>
<evidence type="ECO:0000313" key="1">
    <source>
        <dbReference type="EMBL" id="CAB4147565.1"/>
    </source>
</evidence>
<proteinExistence type="predicted"/>
<reference evidence="1" key="1">
    <citation type="submission" date="2020-04" db="EMBL/GenBank/DDBJ databases">
        <authorList>
            <person name="Chiriac C."/>
            <person name="Salcher M."/>
            <person name="Ghai R."/>
            <person name="Kavagutti S V."/>
        </authorList>
    </citation>
    <scope>NUCLEOTIDE SEQUENCE</scope>
</reference>
<accession>A0A6J5MK69</accession>
<protein>
    <submittedName>
        <fullName evidence="1">Uncharacterized protein</fullName>
    </submittedName>
</protein>
<name>A0A6J5MK69_9CAUD</name>
<dbReference type="EMBL" id="LR796476">
    <property type="protein sequence ID" value="CAB4147565.1"/>
    <property type="molecule type" value="Genomic_DNA"/>
</dbReference>
<organism evidence="1">
    <name type="scientific">uncultured Caudovirales phage</name>
    <dbReference type="NCBI Taxonomy" id="2100421"/>
    <lineage>
        <taxon>Viruses</taxon>
        <taxon>Duplodnaviria</taxon>
        <taxon>Heunggongvirae</taxon>
        <taxon>Uroviricota</taxon>
        <taxon>Caudoviricetes</taxon>
        <taxon>Peduoviridae</taxon>
        <taxon>Maltschvirus</taxon>
        <taxon>Maltschvirus maltsch</taxon>
    </lineage>
</organism>